<evidence type="ECO:0000256" key="3">
    <source>
        <dbReference type="HAMAP-Rule" id="MF_00360"/>
    </source>
</evidence>
<dbReference type="Proteomes" id="UP000264062">
    <property type="component" value="Unassembled WGS sequence"/>
</dbReference>
<dbReference type="NCBIfam" id="TIGR00166">
    <property type="entry name" value="S6"/>
    <property type="match status" value="1"/>
</dbReference>
<evidence type="ECO:0000313" key="5">
    <source>
        <dbReference type="Proteomes" id="UP000264062"/>
    </source>
</evidence>
<dbReference type="GO" id="GO:0006412">
    <property type="term" value="P:translation"/>
    <property type="evidence" value="ECO:0007669"/>
    <property type="project" value="UniProtKB-UniRule"/>
</dbReference>
<dbReference type="GO" id="GO:0003735">
    <property type="term" value="F:structural constituent of ribosome"/>
    <property type="evidence" value="ECO:0007669"/>
    <property type="project" value="InterPro"/>
</dbReference>
<dbReference type="InterPro" id="IPR000529">
    <property type="entry name" value="Ribosomal_bS6"/>
</dbReference>
<comment type="caution">
    <text evidence="4">The sequence shown here is derived from an EMBL/GenBank/DDBJ whole genome shotgun (WGS) entry which is preliminary data.</text>
</comment>
<dbReference type="HAMAP" id="MF_00360">
    <property type="entry name" value="Ribosomal_bS6"/>
    <property type="match status" value="1"/>
</dbReference>
<evidence type="ECO:0000256" key="1">
    <source>
        <dbReference type="ARBA" id="ARBA00009512"/>
    </source>
</evidence>
<dbReference type="InterPro" id="IPR035980">
    <property type="entry name" value="Ribosomal_bS6_sf"/>
</dbReference>
<dbReference type="Gene3D" id="3.30.70.60">
    <property type="match status" value="1"/>
</dbReference>
<gene>
    <name evidence="3 4" type="primary">rpsF</name>
    <name evidence="4" type="ORF">DCW38_03605</name>
</gene>
<name>A0A350H9N2_UNCW3</name>
<accession>A0A350H9N2</accession>
<comment type="similarity">
    <text evidence="1 3">Belongs to the bacterial ribosomal protein bS6 family.</text>
</comment>
<reference evidence="4 5" key="1">
    <citation type="journal article" date="2018" name="Nat. Biotechnol.">
        <title>A standardized bacterial taxonomy based on genome phylogeny substantially revises the tree of life.</title>
        <authorList>
            <person name="Parks D.H."/>
            <person name="Chuvochina M."/>
            <person name="Waite D.W."/>
            <person name="Rinke C."/>
            <person name="Skarshewski A."/>
            <person name="Chaumeil P.A."/>
            <person name="Hugenholtz P."/>
        </authorList>
    </citation>
    <scope>NUCLEOTIDE SEQUENCE [LARGE SCALE GENOMIC DNA]</scope>
    <source>
        <strain evidence="4">UBA9956</strain>
    </source>
</reference>
<dbReference type="CDD" id="cd00473">
    <property type="entry name" value="bS6"/>
    <property type="match status" value="1"/>
</dbReference>
<dbReference type="SUPFAM" id="SSF54995">
    <property type="entry name" value="Ribosomal protein S6"/>
    <property type="match status" value="1"/>
</dbReference>
<keyword evidence="3 4" id="KW-0689">Ribosomal protein</keyword>
<dbReference type="AlphaFoldDB" id="A0A350H9N2"/>
<evidence type="ECO:0000256" key="2">
    <source>
        <dbReference type="ARBA" id="ARBA00035294"/>
    </source>
</evidence>
<dbReference type="GO" id="GO:1990904">
    <property type="term" value="C:ribonucleoprotein complex"/>
    <property type="evidence" value="ECO:0007669"/>
    <property type="project" value="UniProtKB-KW"/>
</dbReference>
<keyword evidence="3" id="KW-0699">rRNA-binding</keyword>
<sequence>MTNYEILMILDPSLDETAVQDKIGIMKKWIEDLGGSLNLSEDKGIDRLAYEIKKAMQGRFVYILFSLDPLKIDSLRHELRLDEKVWRYNIKKNLQVKV</sequence>
<proteinExistence type="inferred from homology"/>
<comment type="function">
    <text evidence="3">Binds together with bS18 to 16S ribosomal RNA.</text>
</comment>
<dbReference type="GO" id="GO:0005840">
    <property type="term" value="C:ribosome"/>
    <property type="evidence" value="ECO:0007669"/>
    <property type="project" value="UniProtKB-KW"/>
</dbReference>
<protein>
    <recommendedName>
        <fullName evidence="2 3">Small ribosomal subunit protein bS6</fullName>
    </recommendedName>
</protein>
<keyword evidence="3" id="KW-0694">RNA-binding</keyword>
<dbReference type="InterPro" id="IPR014717">
    <property type="entry name" value="Transl_elong_EF1B/ribsomal_bS6"/>
</dbReference>
<dbReference type="Pfam" id="PF01250">
    <property type="entry name" value="Ribosomal_S6"/>
    <property type="match status" value="1"/>
</dbReference>
<dbReference type="GO" id="GO:0019843">
    <property type="term" value="F:rRNA binding"/>
    <property type="evidence" value="ECO:0007669"/>
    <property type="project" value="UniProtKB-UniRule"/>
</dbReference>
<keyword evidence="3" id="KW-0687">Ribonucleoprotein</keyword>
<dbReference type="EMBL" id="DMZY01000109">
    <property type="protein sequence ID" value="HAV92248.1"/>
    <property type="molecule type" value="Genomic_DNA"/>
</dbReference>
<organism evidence="4 5">
    <name type="scientific">candidate division WOR-3 bacterium</name>
    <dbReference type="NCBI Taxonomy" id="2052148"/>
    <lineage>
        <taxon>Bacteria</taxon>
        <taxon>Bacteria division WOR-3</taxon>
    </lineage>
</organism>
<dbReference type="InterPro" id="IPR020814">
    <property type="entry name" value="Ribosomal_S6_plastid/chlpt"/>
</dbReference>
<evidence type="ECO:0000313" key="4">
    <source>
        <dbReference type="EMBL" id="HAV92248.1"/>
    </source>
</evidence>